<feature type="transmembrane region" description="Helical" evidence="6">
    <location>
        <begin position="244"/>
        <end position="263"/>
    </location>
</feature>
<dbReference type="SUPFAM" id="SSF103481">
    <property type="entry name" value="Multidrug resistance efflux transporter EmrE"/>
    <property type="match status" value="2"/>
</dbReference>
<comment type="caution">
    <text evidence="8">The sequence shown here is derived from an EMBL/GenBank/DDBJ whole genome shotgun (WGS) entry which is preliminary data.</text>
</comment>
<evidence type="ECO:0000256" key="4">
    <source>
        <dbReference type="ARBA" id="ARBA00022989"/>
    </source>
</evidence>
<feature type="transmembrane region" description="Helical" evidence="6">
    <location>
        <begin position="182"/>
        <end position="201"/>
    </location>
</feature>
<feature type="transmembrane region" description="Helical" evidence="6">
    <location>
        <begin position="93"/>
        <end position="114"/>
    </location>
</feature>
<dbReference type="Gene3D" id="1.10.3730.20">
    <property type="match status" value="1"/>
</dbReference>
<name>A0A059E2V7_9PROT</name>
<accession>A0A059E2V7</accession>
<keyword evidence="5 6" id="KW-0472">Membrane</keyword>
<dbReference type="Pfam" id="PF00892">
    <property type="entry name" value="EamA"/>
    <property type="match status" value="2"/>
</dbReference>
<gene>
    <name evidence="8" type="ORF">HY36_16155</name>
</gene>
<dbReference type="OrthoDB" id="9814238at2"/>
<keyword evidence="9" id="KW-1185">Reference proteome</keyword>
<evidence type="ECO:0000256" key="5">
    <source>
        <dbReference type="ARBA" id="ARBA00023136"/>
    </source>
</evidence>
<proteinExistence type="inferred from homology"/>
<sequence length="302" mass="31353">MIVSPRILAALVMVLWASCYPLITLGLDYAPHLTFAALRAILAGSILIGVAALRRAAWPRGWSVWGWITLAGLGMTGIGYFGMFHAAEFVSPGLATVIESLQPLIAAVLAVVFLRERLGPIGWFGLCLGVGGVALIAIPRVLASGGGSTAFGLVLVITATSGVAVGNIAIKSLATRIDAAMAMGLQLLIGAIPISILAFTTESPTAIDWSPQFIISLLSLALPGTALAYWLWQVTLQSLDVSKAAAFSFLVPIIGVSVGALFFSEPMTMNVFGGGALAAIGVYLASRPRSETSPLMSAEKEA</sequence>
<feature type="transmembrane region" description="Helical" evidence="6">
    <location>
        <begin position="149"/>
        <end position="170"/>
    </location>
</feature>
<evidence type="ECO:0000313" key="9">
    <source>
        <dbReference type="Proteomes" id="UP000024547"/>
    </source>
</evidence>
<dbReference type="InterPro" id="IPR000620">
    <property type="entry name" value="EamA_dom"/>
</dbReference>
<evidence type="ECO:0000256" key="3">
    <source>
        <dbReference type="ARBA" id="ARBA00022692"/>
    </source>
</evidence>
<feature type="domain" description="EamA" evidence="7">
    <location>
        <begin position="151"/>
        <end position="286"/>
    </location>
</feature>
<dbReference type="InterPro" id="IPR050638">
    <property type="entry name" value="AA-Vitamin_Transporters"/>
</dbReference>
<dbReference type="PATRIC" id="fig|1280948.3.peg.1458"/>
<dbReference type="eggNOG" id="COG0697">
    <property type="taxonomic scope" value="Bacteria"/>
</dbReference>
<dbReference type="PROSITE" id="PS51257">
    <property type="entry name" value="PROKAR_LIPOPROTEIN"/>
    <property type="match status" value="1"/>
</dbReference>
<feature type="transmembrane region" description="Helical" evidence="6">
    <location>
        <begin position="65"/>
        <end position="87"/>
    </location>
</feature>
<evidence type="ECO:0000259" key="7">
    <source>
        <dbReference type="Pfam" id="PF00892"/>
    </source>
</evidence>
<keyword evidence="4 6" id="KW-1133">Transmembrane helix</keyword>
<dbReference type="STRING" id="1280948.HY36_16155"/>
<dbReference type="EMBL" id="AWFH01000011">
    <property type="protein sequence ID" value="KCZ62021.1"/>
    <property type="molecule type" value="Genomic_DNA"/>
</dbReference>
<comment type="subcellular location">
    <subcellularLocation>
        <location evidence="1">Membrane</location>
        <topology evidence="1">Multi-pass membrane protein</topology>
    </subcellularLocation>
</comment>
<feature type="transmembrane region" description="Helical" evidence="6">
    <location>
        <begin position="121"/>
        <end position="143"/>
    </location>
</feature>
<comment type="similarity">
    <text evidence="2">Belongs to the EamA transporter family.</text>
</comment>
<dbReference type="PANTHER" id="PTHR32322:SF2">
    <property type="entry name" value="EAMA DOMAIN-CONTAINING PROTEIN"/>
    <property type="match status" value="1"/>
</dbReference>
<dbReference type="AlphaFoldDB" id="A0A059E2V7"/>
<dbReference type="Proteomes" id="UP000024547">
    <property type="component" value="Unassembled WGS sequence"/>
</dbReference>
<feature type="transmembrane region" description="Helical" evidence="6">
    <location>
        <begin position="213"/>
        <end position="232"/>
    </location>
</feature>
<evidence type="ECO:0000256" key="2">
    <source>
        <dbReference type="ARBA" id="ARBA00007362"/>
    </source>
</evidence>
<protein>
    <submittedName>
        <fullName evidence="8">Transporter</fullName>
    </submittedName>
</protein>
<feature type="transmembrane region" description="Helical" evidence="6">
    <location>
        <begin position="29"/>
        <end position="53"/>
    </location>
</feature>
<dbReference type="PANTHER" id="PTHR32322">
    <property type="entry name" value="INNER MEMBRANE TRANSPORTER"/>
    <property type="match status" value="1"/>
</dbReference>
<organism evidence="8 9">
    <name type="scientific">Hyphomonas atlantica</name>
    <dbReference type="NCBI Taxonomy" id="1280948"/>
    <lineage>
        <taxon>Bacteria</taxon>
        <taxon>Pseudomonadati</taxon>
        <taxon>Pseudomonadota</taxon>
        <taxon>Alphaproteobacteria</taxon>
        <taxon>Hyphomonadales</taxon>
        <taxon>Hyphomonadaceae</taxon>
        <taxon>Hyphomonas</taxon>
    </lineage>
</organism>
<feature type="transmembrane region" description="Helical" evidence="6">
    <location>
        <begin position="269"/>
        <end position="286"/>
    </location>
</feature>
<reference evidence="8 9" key="1">
    <citation type="journal article" date="2014" name="Antonie Van Leeuwenhoek">
        <title>Hyphomonas beringensis sp. nov. and Hyphomonas chukchiensis sp. nov., isolated from surface seawater of the Bering Sea and Chukchi Sea.</title>
        <authorList>
            <person name="Li C."/>
            <person name="Lai Q."/>
            <person name="Li G."/>
            <person name="Dong C."/>
            <person name="Wang J."/>
            <person name="Liao Y."/>
            <person name="Shao Z."/>
        </authorList>
    </citation>
    <scope>NUCLEOTIDE SEQUENCE [LARGE SCALE GENOMIC DNA]</scope>
    <source>
        <strain evidence="8 9">22II1-22F38</strain>
    </source>
</reference>
<evidence type="ECO:0000256" key="1">
    <source>
        <dbReference type="ARBA" id="ARBA00004141"/>
    </source>
</evidence>
<evidence type="ECO:0000256" key="6">
    <source>
        <dbReference type="SAM" id="Phobius"/>
    </source>
</evidence>
<dbReference type="InterPro" id="IPR037185">
    <property type="entry name" value="EmrE-like"/>
</dbReference>
<dbReference type="GO" id="GO:0016020">
    <property type="term" value="C:membrane"/>
    <property type="evidence" value="ECO:0007669"/>
    <property type="project" value="UniProtKB-SubCell"/>
</dbReference>
<feature type="domain" description="EamA" evidence="7">
    <location>
        <begin position="7"/>
        <end position="137"/>
    </location>
</feature>
<keyword evidence="3 6" id="KW-0812">Transmembrane</keyword>
<evidence type="ECO:0000313" key="8">
    <source>
        <dbReference type="EMBL" id="KCZ62021.1"/>
    </source>
</evidence>